<keyword evidence="5" id="KW-0472">Membrane</keyword>
<keyword evidence="3" id="KW-0812">Transmembrane</keyword>
<reference evidence="6 7" key="1">
    <citation type="submission" date="2019-03" db="EMBL/GenBank/DDBJ databases">
        <title>First draft genome of Liparis tanakae, snailfish: a comprehensive survey of snailfish specific genes.</title>
        <authorList>
            <person name="Kim W."/>
            <person name="Song I."/>
            <person name="Jeong J.-H."/>
            <person name="Kim D."/>
            <person name="Kim S."/>
            <person name="Ryu S."/>
            <person name="Song J.Y."/>
            <person name="Lee S.K."/>
        </authorList>
    </citation>
    <scope>NUCLEOTIDE SEQUENCE [LARGE SCALE GENOMIC DNA]</scope>
    <source>
        <tissue evidence="6">Muscle</tissue>
    </source>
</reference>
<dbReference type="PANTHER" id="PTHR10981:SF0">
    <property type="entry name" value="BATTENIN"/>
    <property type="match status" value="1"/>
</dbReference>
<dbReference type="InterPro" id="IPR003492">
    <property type="entry name" value="Battenin_disease_Cln3"/>
</dbReference>
<evidence type="ECO:0000313" key="7">
    <source>
        <dbReference type="Proteomes" id="UP000314294"/>
    </source>
</evidence>
<dbReference type="Pfam" id="PF02487">
    <property type="entry name" value="CLN3"/>
    <property type="match status" value="1"/>
</dbReference>
<dbReference type="GO" id="GO:0012505">
    <property type="term" value="C:endomembrane system"/>
    <property type="evidence" value="ECO:0007669"/>
    <property type="project" value="UniProtKB-SubCell"/>
</dbReference>
<dbReference type="AlphaFoldDB" id="A0A4Z2EAU4"/>
<dbReference type="GO" id="GO:0051453">
    <property type="term" value="P:regulation of intracellular pH"/>
    <property type="evidence" value="ECO:0007669"/>
    <property type="project" value="TreeGrafter"/>
</dbReference>
<gene>
    <name evidence="6" type="primary">CLN3_0</name>
    <name evidence="6" type="ORF">EYF80_063936</name>
</gene>
<proteinExistence type="predicted"/>
<sequence>MLSLPAAEARAVGPLSFPEKLQVIRGLLRFVLPLGLVYFAEYFINQGLMELLYFPELFLSHAEQYRWSVTLTRTRRPHLTRRTPTSTYQTLYQVGVLVSRSSLCCVKIRNLWALALLQVRRAEGCFPFPHMIISYETRMGTR</sequence>
<evidence type="ECO:0000313" key="6">
    <source>
        <dbReference type="EMBL" id="TNN25928.1"/>
    </source>
</evidence>
<comment type="subcellular location">
    <subcellularLocation>
        <location evidence="1">Endomembrane system</location>
        <topology evidence="1">Multi-pass membrane protein</topology>
    </subcellularLocation>
</comment>
<evidence type="ECO:0000256" key="1">
    <source>
        <dbReference type="ARBA" id="ARBA00004127"/>
    </source>
</evidence>
<accession>A0A4Z2EAU4</accession>
<dbReference type="PANTHER" id="PTHR10981">
    <property type="entry name" value="BATTENIN"/>
    <property type="match status" value="1"/>
</dbReference>
<evidence type="ECO:0000256" key="3">
    <source>
        <dbReference type="ARBA" id="ARBA00022692"/>
    </source>
</evidence>
<evidence type="ECO:0000256" key="5">
    <source>
        <dbReference type="ARBA" id="ARBA00023136"/>
    </source>
</evidence>
<dbReference type="GO" id="GO:0007040">
    <property type="term" value="P:lysosome organization"/>
    <property type="evidence" value="ECO:0007669"/>
    <property type="project" value="TreeGrafter"/>
</dbReference>
<keyword evidence="4" id="KW-1133">Transmembrane helix</keyword>
<dbReference type="Proteomes" id="UP000314294">
    <property type="component" value="Unassembled WGS sequence"/>
</dbReference>
<organism evidence="6 7">
    <name type="scientific">Liparis tanakae</name>
    <name type="common">Tanaka's snailfish</name>
    <dbReference type="NCBI Taxonomy" id="230148"/>
    <lineage>
        <taxon>Eukaryota</taxon>
        <taxon>Metazoa</taxon>
        <taxon>Chordata</taxon>
        <taxon>Craniata</taxon>
        <taxon>Vertebrata</taxon>
        <taxon>Euteleostomi</taxon>
        <taxon>Actinopterygii</taxon>
        <taxon>Neopterygii</taxon>
        <taxon>Teleostei</taxon>
        <taxon>Neoteleostei</taxon>
        <taxon>Acanthomorphata</taxon>
        <taxon>Eupercaria</taxon>
        <taxon>Perciformes</taxon>
        <taxon>Cottioidei</taxon>
        <taxon>Cottales</taxon>
        <taxon>Liparidae</taxon>
        <taxon>Liparis</taxon>
    </lineage>
</organism>
<protein>
    <submittedName>
        <fullName evidence="6">Battenin</fullName>
    </submittedName>
</protein>
<comment type="caution">
    <text evidence="6">The sequence shown here is derived from an EMBL/GenBank/DDBJ whole genome shotgun (WGS) entry which is preliminary data.</text>
</comment>
<keyword evidence="7" id="KW-1185">Reference proteome</keyword>
<dbReference type="GO" id="GO:0005764">
    <property type="term" value="C:lysosome"/>
    <property type="evidence" value="ECO:0007669"/>
    <property type="project" value="TreeGrafter"/>
</dbReference>
<dbReference type="EMBL" id="SRLO01011332">
    <property type="protein sequence ID" value="TNN25928.1"/>
    <property type="molecule type" value="Genomic_DNA"/>
</dbReference>
<evidence type="ECO:0000256" key="4">
    <source>
        <dbReference type="ARBA" id="ARBA00022989"/>
    </source>
</evidence>
<dbReference type="OrthoDB" id="5965864at2759"/>
<evidence type="ECO:0000256" key="2">
    <source>
        <dbReference type="ARBA" id="ARBA00022448"/>
    </source>
</evidence>
<keyword evidence="2" id="KW-0813">Transport</keyword>
<dbReference type="GO" id="GO:0016020">
    <property type="term" value="C:membrane"/>
    <property type="evidence" value="ECO:0007669"/>
    <property type="project" value="InterPro"/>
</dbReference>
<name>A0A4Z2EAU4_9TELE</name>